<protein>
    <submittedName>
        <fullName evidence="1">Odorant receptor 37</fullName>
    </submittedName>
</protein>
<accession>M3VHD2</accession>
<dbReference type="EMBL" id="GACR01000041">
    <property type="protein sequence ID" value="JAA74420.1"/>
    <property type="molecule type" value="mRNA"/>
</dbReference>
<reference evidence="1" key="1">
    <citation type="journal article" date="2013" name="BMC Genomics">
        <title>Antennal transcriptome analysis of the chemosensory gene families in the tree killing bark beetles, Ips typographus and Dendroctonus ponderosae (Coleoptera: Curculionidae: Scolytinae).</title>
        <authorList>
            <person name="Andersson M.N."/>
            <person name="Grosse-Wilde E."/>
            <person name="Keeling C.I."/>
            <person name="Bengtsson J.M."/>
            <person name="Yuen M.M."/>
            <person name="Li M."/>
            <person name="Hillbur Y."/>
            <person name="Bohlmann J."/>
            <person name="Hansson B.S."/>
            <person name="Schlyter F."/>
        </authorList>
    </citation>
    <scope>NUCLEOTIDE SEQUENCE</scope>
</reference>
<feature type="non-terminal residue" evidence="1">
    <location>
        <position position="1"/>
    </location>
</feature>
<name>M3VHD2_IPSTY</name>
<proteinExistence type="evidence at transcript level"/>
<organism evidence="1">
    <name type="scientific">Ips typographus</name>
    <name type="common">European spruce bark beetle</name>
    <dbReference type="NCBI Taxonomy" id="55986"/>
    <lineage>
        <taxon>Eukaryota</taxon>
        <taxon>Metazoa</taxon>
        <taxon>Ecdysozoa</taxon>
        <taxon>Arthropoda</taxon>
        <taxon>Hexapoda</taxon>
        <taxon>Insecta</taxon>
        <taxon>Pterygota</taxon>
        <taxon>Neoptera</taxon>
        <taxon>Endopterygota</taxon>
        <taxon>Coleoptera</taxon>
        <taxon>Polyphaga</taxon>
        <taxon>Cucujiformia</taxon>
        <taxon>Curculionidae</taxon>
        <taxon>Scolytinae</taxon>
        <taxon>Ips</taxon>
    </lineage>
</organism>
<dbReference type="AlphaFoldDB" id="M3VHD2"/>
<keyword evidence="1" id="KW-0675">Receptor</keyword>
<evidence type="ECO:0000313" key="1">
    <source>
        <dbReference type="EMBL" id="JAA74420.1"/>
    </source>
</evidence>
<sequence>TSSLVVMQTHTTHTGAVPTSIKESGRISWAIYEGNWFLHGPEAGYLTGLIILRSRKVLSLNIGPFGAIGLDAAMDRVKLAYSYLAVLR</sequence>
<gene>
    <name evidence="1" type="primary">ItypOR37</name>
</gene>